<sequence>MPPKRRSRRSLSSATMDIIMPEEPVEGSDLETSSPKLKRIETPPLIIEGSRKRKPSRRLLESSVTRSNTGRARSLKSRRLQVVSSDNSDVSVEDSHHLLPTFPASEVADDKDNSSDSDVERNSDGVPLELVQGREVTISLVVSDLSTYLFNFAQ</sequence>
<feature type="region of interest" description="Disordered" evidence="1">
    <location>
        <begin position="1"/>
        <end position="126"/>
    </location>
</feature>
<feature type="compositionally biased region" description="Basic and acidic residues" evidence="1">
    <location>
        <begin position="108"/>
        <end position="123"/>
    </location>
</feature>
<comment type="caution">
    <text evidence="2">The sequence shown here is derived from an EMBL/GenBank/DDBJ whole genome shotgun (WGS) entry which is preliminary data.</text>
</comment>
<feature type="compositionally biased region" description="Polar residues" evidence="1">
    <location>
        <begin position="62"/>
        <end position="71"/>
    </location>
</feature>
<dbReference type="EMBL" id="JAGFBS010000011">
    <property type="protein sequence ID" value="KAG6376625.1"/>
    <property type="molecule type" value="Genomic_DNA"/>
</dbReference>
<dbReference type="Proteomes" id="UP000683000">
    <property type="component" value="Unassembled WGS sequence"/>
</dbReference>
<evidence type="ECO:0000256" key="1">
    <source>
        <dbReference type="SAM" id="MobiDB-lite"/>
    </source>
</evidence>
<reference evidence="2" key="1">
    <citation type="submission" date="2021-03" db="EMBL/GenBank/DDBJ databases">
        <title>Evolutionary innovations through gain and loss of genes in the ectomycorrhizal Boletales.</title>
        <authorList>
            <person name="Wu G."/>
            <person name="Miyauchi S."/>
            <person name="Morin E."/>
            <person name="Yang Z.-L."/>
            <person name="Xu J."/>
            <person name="Martin F.M."/>
        </authorList>
    </citation>
    <scope>NUCLEOTIDE SEQUENCE</scope>
    <source>
        <strain evidence="2">BR01</strain>
    </source>
</reference>
<dbReference type="AlphaFoldDB" id="A0A8I3ABU0"/>
<evidence type="ECO:0000313" key="2">
    <source>
        <dbReference type="EMBL" id="KAG6376625.1"/>
    </source>
</evidence>
<keyword evidence="3" id="KW-1185">Reference proteome</keyword>
<proteinExistence type="predicted"/>
<gene>
    <name evidence="2" type="ORF">JVT61DRAFT_1608</name>
</gene>
<protein>
    <submittedName>
        <fullName evidence="2">Uncharacterized protein</fullName>
    </submittedName>
</protein>
<organism evidence="2 3">
    <name type="scientific">Boletus reticuloceps</name>
    <dbReference type="NCBI Taxonomy" id="495285"/>
    <lineage>
        <taxon>Eukaryota</taxon>
        <taxon>Fungi</taxon>
        <taxon>Dikarya</taxon>
        <taxon>Basidiomycota</taxon>
        <taxon>Agaricomycotina</taxon>
        <taxon>Agaricomycetes</taxon>
        <taxon>Agaricomycetidae</taxon>
        <taxon>Boletales</taxon>
        <taxon>Boletineae</taxon>
        <taxon>Boletaceae</taxon>
        <taxon>Boletoideae</taxon>
        <taxon>Boletus</taxon>
    </lineage>
</organism>
<name>A0A8I3ABU0_9AGAM</name>
<accession>A0A8I3ABU0</accession>
<evidence type="ECO:0000313" key="3">
    <source>
        <dbReference type="Proteomes" id="UP000683000"/>
    </source>
</evidence>